<evidence type="ECO:0000259" key="3">
    <source>
        <dbReference type="PROSITE" id="PS51186"/>
    </source>
</evidence>
<dbReference type="Proteomes" id="UP000198636">
    <property type="component" value="Unassembled WGS sequence"/>
</dbReference>
<dbReference type="InterPro" id="IPR000182">
    <property type="entry name" value="GNAT_dom"/>
</dbReference>
<evidence type="ECO:0000313" key="5">
    <source>
        <dbReference type="Proteomes" id="UP000198636"/>
    </source>
</evidence>
<dbReference type="AlphaFoldDB" id="A0A1G5GWU8"/>
<dbReference type="Pfam" id="PF00583">
    <property type="entry name" value="Acetyltransf_1"/>
    <property type="match status" value="1"/>
</dbReference>
<gene>
    <name evidence="4" type="ORF">SAMN03080606_01815</name>
</gene>
<evidence type="ECO:0000256" key="1">
    <source>
        <dbReference type="ARBA" id="ARBA00022679"/>
    </source>
</evidence>
<keyword evidence="5" id="KW-1185">Reference proteome</keyword>
<dbReference type="GO" id="GO:0005840">
    <property type="term" value="C:ribosome"/>
    <property type="evidence" value="ECO:0007669"/>
    <property type="project" value="UniProtKB-KW"/>
</dbReference>
<proteinExistence type="predicted"/>
<dbReference type="EMBL" id="FMUS01000010">
    <property type="protein sequence ID" value="SCY56082.1"/>
    <property type="molecule type" value="Genomic_DNA"/>
</dbReference>
<keyword evidence="4" id="KW-0689">Ribosomal protein</keyword>
<dbReference type="Pfam" id="PF13673">
    <property type="entry name" value="Acetyltransf_10"/>
    <property type="match status" value="1"/>
</dbReference>
<protein>
    <submittedName>
        <fullName evidence="4">Ribosomal protein S18 acetylase RimI</fullName>
    </submittedName>
</protein>
<dbReference type="Gene3D" id="3.40.630.30">
    <property type="match status" value="2"/>
</dbReference>
<keyword evidence="1" id="KW-0808">Transferase</keyword>
<feature type="domain" description="N-acetyltransferase" evidence="3">
    <location>
        <begin position="2"/>
        <end position="157"/>
    </location>
</feature>
<dbReference type="CDD" id="cd04301">
    <property type="entry name" value="NAT_SF"/>
    <property type="match status" value="2"/>
</dbReference>
<dbReference type="PANTHER" id="PTHR43420">
    <property type="entry name" value="ACETYLTRANSFERASE"/>
    <property type="match status" value="1"/>
</dbReference>
<dbReference type="SUPFAM" id="SSF55729">
    <property type="entry name" value="Acyl-CoA N-acyltransferases (Nat)"/>
    <property type="match status" value="2"/>
</dbReference>
<accession>A0A1G5GWU8</accession>
<dbReference type="InterPro" id="IPR016181">
    <property type="entry name" value="Acyl_CoA_acyltransferase"/>
</dbReference>
<sequence length="285" mass="32927">MFVYKTLENTNVEILHQAFISAFSDYQVKIDMPLWKFQQMLRRRGYVSSISLGAFKNEELVGFVLNGFRNWDGSPTFYDIGTGVIGEYRKQGITSAMLLNIRGLIKEKKVEQYLLEVIQTNTSAVELYTKQGFVTTRNLSCFSLDKNKYKPMIKYKVQHVDRINSTTWEQLSKFWDYKPSWQNSIDSINAATDTFIHSIIHFDDTIVGYGIIDKKTGDIPQIAVNKNYRRKGIARSIVTDLLNNTEAYRVGLLNVDHESKSTKEFLLSLGFEYTLGQYEMILKLL</sequence>
<dbReference type="STRING" id="1120976.SAMN03080606_01815"/>
<dbReference type="GO" id="GO:0016747">
    <property type="term" value="F:acyltransferase activity, transferring groups other than amino-acyl groups"/>
    <property type="evidence" value="ECO:0007669"/>
    <property type="project" value="InterPro"/>
</dbReference>
<keyword evidence="2" id="KW-0012">Acyltransferase</keyword>
<organism evidence="4 5">
    <name type="scientific">Alkaliphilus peptidifermentans DSM 18978</name>
    <dbReference type="NCBI Taxonomy" id="1120976"/>
    <lineage>
        <taxon>Bacteria</taxon>
        <taxon>Bacillati</taxon>
        <taxon>Bacillota</taxon>
        <taxon>Clostridia</taxon>
        <taxon>Peptostreptococcales</taxon>
        <taxon>Natronincolaceae</taxon>
        <taxon>Alkaliphilus</taxon>
    </lineage>
</organism>
<dbReference type="RefSeq" id="WP_091542550.1">
    <property type="nucleotide sequence ID" value="NZ_FMUS01000010.1"/>
</dbReference>
<keyword evidence="4" id="KW-0687">Ribonucleoprotein</keyword>
<evidence type="ECO:0000256" key="2">
    <source>
        <dbReference type="ARBA" id="ARBA00023315"/>
    </source>
</evidence>
<dbReference type="PROSITE" id="PS51186">
    <property type="entry name" value="GNAT"/>
    <property type="match status" value="2"/>
</dbReference>
<dbReference type="OrthoDB" id="4228396at2"/>
<feature type="domain" description="N-acetyltransferase" evidence="3">
    <location>
        <begin position="152"/>
        <end position="285"/>
    </location>
</feature>
<reference evidence="4 5" key="1">
    <citation type="submission" date="2016-10" db="EMBL/GenBank/DDBJ databases">
        <authorList>
            <person name="de Groot N.N."/>
        </authorList>
    </citation>
    <scope>NUCLEOTIDE SEQUENCE [LARGE SCALE GENOMIC DNA]</scope>
    <source>
        <strain evidence="4 5">DSM 18978</strain>
    </source>
</reference>
<evidence type="ECO:0000313" key="4">
    <source>
        <dbReference type="EMBL" id="SCY56082.1"/>
    </source>
</evidence>
<name>A0A1G5GWU8_9FIRM</name>
<dbReference type="InterPro" id="IPR050680">
    <property type="entry name" value="YpeA/RimI_acetyltransf"/>
</dbReference>
<dbReference type="PANTHER" id="PTHR43420:SF44">
    <property type="entry name" value="ACETYLTRANSFERASE YPEA"/>
    <property type="match status" value="1"/>
</dbReference>